<dbReference type="EMBL" id="BDCO01000002">
    <property type="protein sequence ID" value="GAT33744.1"/>
    <property type="molecule type" value="Genomic_DNA"/>
</dbReference>
<dbReference type="RefSeq" id="WP_075079443.1">
    <property type="nucleotide sequence ID" value="NZ_BDCO01000002.1"/>
</dbReference>
<evidence type="ECO:0000259" key="3">
    <source>
        <dbReference type="Pfam" id="PF22725"/>
    </source>
</evidence>
<dbReference type="SUPFAM" id="SSF55347">
    <property type="entry name" value="Glyceraldehyde-3-phosphate dehydrogenase-like, C-terminal domain"/>
    <property type="match status" value="1"/>
</dbReference>
<dbReference type="SUPFAM" id="SSF51735">
    <property type="entry name" value="NAD(P)-binding Rossmann-fold domains"/>
    <property type="match status" value="1"/>
</dbReference>
<dbReference type="InParanoid" id="A0A146GA81"/>
<feature type="domain" description="GFO/IDH/MocA-like oxidoreductase" evidence="3">
    <location>
        <begin position="137"/>
        <end position="260"/>
    </location>
</feature>
<keyword evidence="1" id="KW-0560">Oxidoreductase</keyword>
<dbReference type="Gene3D" id="3.40.50.720">
    <property type="entry name" value="NAD(P)-binding Rossmann-like Domain"/>
    <property type="match status" value="1"/>
</dbReference>
<dbReference type="AlphaFoldDB" id="A0A146GA81"/>
<dbReference type="Pfam" id="PF01408">
    <property type="entry name" value="GFO_IDH_MocA"/>
    <property type="match status" value="1"/>
</dbReference>
<dbReference type="GO" id="GO:0000166">
    <property type="term" value="F:nucleotide binding"/>
    <property type="evidence" value="ECO:0007669"/>
    <property type="project" value="InterPro"/>
</dbReference>
<protein>
    <submittedName>
        <fullName evidence="4">Predicted dehydrogenase</fullName>
    </submittedName>
</protein>
<accession>A0A146GA81</accession>
<dbReference type="InterPro" id="IPR050463">
    <property type="entry name" value="Gfo/Idh/MocA_oxidrdct_glycsds"/>
</dbReference>
<dbReference type="STRING" id="690879.TSACC_22162"/>
<evidence type="ECO:0000256" key="1">
    <source>
        <dbReference type="ARBA" id="ARBA00023002"/>
    </source>
</evidence>
<gene>
    <name evidence="4" type="ORF">TSACC_22162</name>
</gene>
<proteinExistence type="predicted"/>
<dbReference type="Pfam" id="PF22725">
    <property type="entry name" value="GFO_IDH_MocA_C3"/>
    <property type="match status" value="1"/>
</dbReference>
<sequence>MNTLRVGFVGAGGIVLQRHLPGLKNIPGVEFAVVANSTLESSERFCQEHAPGAKPLGSWQEVVAHPDVDIVWIGATPYLHEPATIAALHHGKHVFCQARMARDLAEAERMHAAASERPDRVTMLCPPPHGLTGDRFIRELLGEKVIGDVRNIHLLSLNGAFSDREKPAHWRQRREISGLNILTLGIHTEVIQRWLGDFTPIRAIGRFDVRERHGYRISIPDALRVKIEGAAGFTGTLEFSGVYTQEPVERLEIAGTTGTLFYDYLADRISLQRPGKEPEILPIPQELLGGWTVEADFIDAVRDSAGARPRPDFTDGVRYMRVVQRVADILEETVNDEIGES</sequence>
<evidence type="ECO:0000259" key="2">
    <source>
        <dbReference type="Pfam" id="PF01408"/>
    </source>
</evidence>
<dbReference type="OrthoDB" id="179913at2"/>
<dbReference type="Gene3D" id="3.30.360.10">
    <property type="entry name" value="Dihydrodipicolinate Reductase, domain 2"/>
    <property type="match status" value="1"/>
</dbReference>
<dbReference type="InterPro" id="IPR055170">
    <property type="entry name" value="GFO_IDH_MocA-like_dom"/>
</dbReference>
<dbReference type="PANTHER" id="PTHR43818:SF11">
    <property type="entry name" value="BCDNA.GH03377"/>
    <property type="match status" value="1"/>
</dbReference>
<evidence type="ECO:0000313" key="5">
    <source>
        <dbReference type="Proteomes" id="UP000076023"/>
    </source>
</evidence>
<dbReference type="Proteomes" id="UP000076023">
    <property type="component" value="Unassembled WGS sequence"/>
</dbReference>
<dbReference type="InterPro" id="IPR000683">
    <property type="entry name" value="Gfo/Idh/MocA-like_OxRdtase_N"/>
</dbReference>
<comment type="caution">
    <text evidence="4">The sequence shown here is derived from an EMBL/GenBank/DDBJ whole genome shotgun (WGS) entry which is preliminary data.</text>
</comment>
<feature type="domain" description="Gfo/Idh/MocA-like oxidoreductase N-terminal" evidence="2">
    <location>
        <begin position="4"/>
        <end position="122"/>
    </location>
</feature>
<dbReference type="PANTHER" id="PTHR43818">
    <property type="entry name" value="BCDNA.GH03377"/>
    <property type="match status" value="1"/>
</dbReference>
<dbReference type="GO" id="GO:0016491">
    <property type="term" value="F:oxidoreductase activity"/>
    <property type="evidence" value="ECO:0007669"/>
    <property type="project" value="UniProtKB-KW"/>
</dbReference>
<reference evidence="5" key="1">
    <citation type="journal article" date="2017" name="Genome Announc.">
        <title>Draft Genome Sequence of Terrimicrobium sacchariphilum NM-5T, a Facultative Anaerobic Soil Bacterium of the Class Spartobacteria.</title>
        <authorList>
            <person name="Qiu Y.L."/>
            <person name="Tourlousse D.M."/>
            <person name="Matsuura N."/>
            <person name="Ohashi A."/>
            <person name="Sekiguchi Y."/>
        </authorList>
    </citation>
    <scope>NUCLEOTIDE SEQUENCE [LARGE SCALE GENOMIC DNA]</scope>
    <source>
        <strain evidence="5">NM-5</strain>
    </source>
</reference>
<dbReference type="InterPro" id="IPR036291">
    <property type="entry name" value="NAD(P)-bd_dom_sf"/>
</dbReference>
<keyword evidence="5" id="KW-1185">Reference proteome</keyword>
<name>A0A146GA81_TERSA</name>
<organism evidence="4 5">
    <name type="scientific">Terrimicrobium sacchariphilum</name>
    <dbReference type="NCBI Taxonomy" id="690879"/>
    <lineage>
        <taxon>Bacteria</taxon>
        <taxon>Pseudomonadati</taxon>
        <taxon>Verrucomicrobiota</taxon>
        <taxon>Terrimicrobiia</taxon>
        <taxon>Terrimicrobiales</taxon>
        <taxon>Terrimicrobiaceae</taxon>
        <taxon>Terrimicrobium</taxon>
    </lineage>
</organism>
<evidence type="ECO:0000313" key="4">
    <source>
        <dbReference type="EMBL" id="GAT33744.1"/>
    </source>
</evidence>